<comment type="caution">
    <text evidence="1">The sequence shown here is derived from an EMBL/GenBank/DDBJ whole genome shotgun (WGS) entry which is preliminary data.</text>
</comment>
<name>A0A1G2CUQ6_9BACT</name>
<gene>
    <name evidence="1" type="ORF">A2604_02745</name>
</gene>
<sequence length="151" mass="17266">MKDPVNSFFKKYAFVEVVGEITEKGSAVKAKISFSDKEEEIQGKKGFSVNFETGKVTRHNFPAADFFIIPWVNEWEACLSQISLEQVSDGVLYEAFQGCLESLKDRLRNILKKCCRAGILVKKNKLVSFWILNEGKIYIIKEETEKEEEDG</sequence>
<protein>
    <submittedName>
        <fullName evidence="1">Uncharacterized protein</fullName>
    </submittedName>
</protein>
<accession>A0A1G2CUQ6</accession>
<evidence type="ECO:0000313" key="1">
    <source>
        <dbReference type="EMBL" id="OGZ04421.1"/>
    </source>
</evidence>
<dbReference type="EMBL" id="MHLG01000004">
    <property type="protein sequence ID" value="OGZ04421.1"/>
    <property type="molecule type" value="Genomic_DNA"/>
</dbReference>
<proteinExistence type="predicted"/>
<reference evidence="1 2" key="1">
    <citation type="journal article" date="2016" name="Nat. Commun.">
        <title>Thousands of microbial genomes shed light on interconnected biogeochemical processes in an aquifer system.</title>
        <authorList>
            <person name="Anantharaman K."/>
            <person name="Brown C.T."/>
            <person name="Hug L.A."/>
            <person name="Sharon I."/>
            <person name="Castelle C.J."/>
            <person name="Probst A.J."/>
            <person name="Thomas B.C."/>
            <person name="Singh A."/>
            <person name="Wilkins M.J."/>
            <person name="Karaoz U."/>
            <person name="Brodie E.L."/>
            <person name="Williams K.H."/>
            <person name="Hubbard S.S."/>
            <person name="Banfield J.F."/>
        </authorList>
    </citation>
    <scope>NUCLEOTIDE SEQUENCE [LARGE SCALE GENOMIC DNA]</scope>
</reference>
<dbReference type="AlphaFoldDB" id="A0A1G2CUQ6"/>
<evidence type="ECO:0000313" key="2">
    <source>
        <dbReference type="Proteomes" id="UP000177587"/>
    </source>
</evidence>
<dbReference type="Proteomes" id="UP000177587">
    <property type="component" value="Unassembled WGS sequence"/>
</dbReference>
<organism evidence="1 2">
    <name type="scientific">Candidatus Liptonbacteria bacterium RIFOXYD1_FULL_36_11</name>
    <dbReference type="NCBI Taxonomy" id="1798656"/>
    <lineage>
        <taxon>Bacteria</taxon>
        <taxon>Candidatus Liptoniibacteriota</taxon>
    </lineage>
</organism>